<dbReference type="EMBL" id="VNJI01000003">
    <property type="protein sequence ID" value="TVY11446.1"/>
    <property type="molecule type" value="Genomic_DNA"/>
</dbReference>
<evidence type="ECO:0000313" key="10">
    <source>
        <dbReference type="Proteomes" id="UP000317036"/>
    </source>
</evidence>
<keyword evidence="4 7" id="KW-0812">Transmembrane</keyword>
<feature type="domain" description="ABC transmembrane type-1" evidence="8">
    <location>
        <begin position="91"/>
        <end position="305"/>
    </location>
</feature>
<comment type="similarity">
    <text evidence="7">Belongs to the binding-protein-dependent transport system permease family.</text>
</comment>
<dbReference type="CDD" id="cd06261">
    <property type="entry name" value="TM_PBP2"/>
    <property type="match status" value="1"/>
</dbReference>
<evidence type="ECO:0000256" key="7">
    <source>
        <dbReference type="RuleBase" id="RU363032"/>
    </source>
</evidence>
<reference evidence="9 10" key="1">
    <citation type="submission" date="2019-07" db="EMBL/GenBank/DDBJ databases">
        <authorList>
            <person name="Kim J."/>
        </authorList>
    </citation>
    <scope>NUCLEOTIDE SEQUENCE [LARGE SCALE GENOMIC DNA]</scope>
    <source>
        <strain evidence="9 10">JC52</strain>
    </source>
</reference>
<evidence type="ECO:0000256" key="5">
    <source>
        <dbReference type="ARBA" id="ARBA00022989"/>
    </source>
</evidence>
<gene>
    <name evidence="9" type="ORF">FPZ49_03575</name>
</gene>
<feature type="transmembrane region" description="Helical" evidence="7">
    <location>
        <begin position="95"/>
        <end position="116"/>
    </location>
</feature>
<dbReference type="SUPFAM" id="SSF161098">
    <property type="entry name" value="MetI-like"/>
    <property type="match status" value="1"/>
</dbReference>
<feature type="transmembrane region" description="Helical" evidence="7">
    <location>
        <begin position="285"/>
        <end position="304"/>
    </location>
</feature>
<feature type="transmembrane region" description="Helical" evidence="7">
    <location>
        <begin position="176"/>
        <end position="198"/>
    </location>
</feature>
<dbReference type="PROSITE" id="PS50928">
    <property type="entry name" value="ABC_TM1"/>
    <property type="match status" value="1"/>
</dbReference>
<keyword evidence="6 7" id="KW-0472">Membrane</keyword>
<evidence type="ECO:0000256" key="2">
    <source>
        <dbReference type="ARBA" id="ARBA00022448"/>
    </source>
</evidence>
<dbReference type="AlphaFoldDB" id="A0A559KH60"/>
<dbReference type="OrthoDB" id="9788108at2"/>
<dbReference type="Gene3D" id="1.10.3720.10">
    <property type="entry name" value="MetI-like"/>
    <property type="match status" value="1"/>
</dbReference>
<dbReference type="InterPro" id="IPR051393">
    <property type="entry name" value="ABC_transporter_permease"/>
</dbReference>
<sequence length="316" mass="35823">MDTNTNQAVPLNGSQKVRSRLRMNPRTRGDLFWGYLMIAPTVLGLAIFHIWPVFQTFYYSFTTWGAFGNYEWSGLNNYETMLTDRLFWISLRNTLVYTCLTIPFGVSLSILAAVLLNQKIRGVTVYRTLYFLPVVTMPAAIAMVWKWLYSADYGLINYLLSVVGIKGPAWLTDPDIALYSMVIVAVWAAIGHNMVIFLSGLQGISSTYYEAASMDGAGPYTKFFRITMPLLTPTIFFVTVISLIGAFQVFDLVFMMIGPDSVVIEHTQSVVFLFYKNAFMLNNKGYAAGIAMVLFVIILIITVIQMKLQKRWVHYE</sequence>
<protein>
    <submittedName>
        <fullName evidence="9">Sugar ABC transporter permease</fullName>
    </submittedName>
</protein>
<dbReference type="InterPro" id="IPR035906">
    <property type="entry name" value="MetI-like_sf"/>
</dbReference>
<dbReference type="GO" id="GO:0005886">
    <property type="term" value="C:plasma membrane"/>
    <property type="evidence" value="ECO:0007669"/>
    <property type="project" value="UniProtKB-SubCell"/>
</dbReference>
<evidence type="ECO:0000313" key="9">
    <source>
        <dbReference type="EMBL" id="TVY11446.1"/>
    </source>
</evidence>
<dbReference type="InterPro" id="IPR000515">
    <property type="entry name" value="MetI-like"/>
</dbReference>
<evidence type="ECO:0000259" key="8">
    <source>
        <dbReference type="PROSITE" id="PS50928"/>
    </source>
</evidence>
<evidence type="ECO:0000256" key="4">
    <source>
        <dbReference type="ARBA" id="ARBA00022692"/>
    </source>
</evidence>
<name>A0A559KH60_9BACL</name>
<organism evidence="9 10">
    <name type="scientific">Paenibacillus cremeus</name>
    <dbReference type="NCBI Taxonomy" id="2163881"/>
    <lineage>
        <taxon>Bacteria</taxon>
        <taxon>Bacillati</taxon>
        <taxon>Bacillota</taxon>
        <taxon>Bacilli</taxon>
        <taxon>Bacillales</taxon>
        <taxon>Paenibacillaceae</taxon>
        <taxon>Paenibacillus</taxon>
    </lineage>
</organism>
<dbReference type="SUPFAM" id="SSF160964">
    <property type="entry name" value="MalF N-terminal region-like"/>
    <property type="match status" value="1"/>
</dbReference>
<dbReference type="GO" id="GO:0055085">
    <property type="term" value="P:transmembrane transport"/>
    <property type="evidence" value="ECO:0007669"/>
    <property type="project" value="InterPro"/>
</dbReference>
<keyword evidence="3" id="KW-1003">Cell membrane</keyword>
<feature type="transmembrane region" description="Helical" evidence="7">
    <location>
        <begin position="128"/>
        <end position="148"/>
    </location>
</feature>
<keyword evidence="2 7" id="KW-0813">Transport</keyword>
<keyword evidence="10" id="KW-1185">Reference proteome</keyword>
<feature type="transmembrane region" description="Helical" evidence="7">
    <location>
        <begin position="32"/>
        <end position="54"/>
    </location>
</feature>
<accession>A0A559KH60</accession>
<keyword evidence="5 7" id="KW-1133">Transmembrane helix</keyword>
<dbReference type="Pfam" id="PF00528">
    <property type="entry name" value="BPD_transp_1"/>
    <property type="match status" value="1"/>
</dbReference>
<dbReference type="PANTHER" id="PTHR30193">
    <property type="entry name" value="ABC TRANSPORTER PERMEASE PROTEIN"/>
    <property type="match status" value="1"/>
</dbReference>
<dbReference type="PANTHER" id="PTHR30193:SF37">
    <property type="entry name" value="INNER MEMBRANE ABC TRANSPORTER PERMEASE PROTEIN YCJO"/>
    <property type="match status" value="1"/>
</dbReference>
<evidence type="ECO:0000256" key="3">
    <source>
        <dbReference type="ARBA" id="ARBA00022475"/>
    </source>
</evidence>
<dbReference type="Proteomes" id="UP000317036">
    <property type="component" value="Unassembled WGS sequence"/>
</dbReference>
<comment type="caution">
    <text evidence="9">The sequence shown here is derived from an EMBL/GenBank/DDBJ whole genome shotgun (WGS) entry which is preliminary data.</text>
</comment>
<feature type="transmembrane region" description="Helical" evidence="7">
    <location>
        <begin position="230"/>
        <end position="250"/>
    </location>
</feature>
<comment type="subcellular location">
    <subcellularLocation>
        <location evidence="1 7">Cell membrane</location>
        <topology evidence="1 7">Multi-pass membrane protein</topology>
    </subcellularLocation>
</comment>
<evidence type="ECO:0000256" key="6">
    <source>
        <dbReference type="ARBA" id="ARBA00023136"/>
    </source>
</evidence>
<proteinExistence type="inferred from homology"/>
<evidence type="ECO:0000256" key="1">
    <source>
        <dbReference type="ARBA" id="ARBA00004651"/>
    </source>
</evidence>